<organism evidence="2 3">
    <name type="scientific">Cladonia borealis</name>
    <dbReference type="NCBI Taxonomy" id="184061"/>
    <lineage>
        <taxon>Eukaryota</taxon>
        <taxon>Fungi</taxon>
        <taxon>Dikarya</taxon>
        <taxon>Ascomycota</taxon>
        <taxon>Pezizomycotina</taxon>
        <taxon>Lecanoromycetes</taxon>
        <taxon>OSLEUM clade</taxon>
        <taxon>Lecanoromycetidae</taxon>
        <taxon>Lecanorales</taxon>
        <taxon>Lecanorineae</taxon>
        <taxon>Cladoniaceae</taxon>
        <taxon>Cladonia</taxon>
    </lineage>
</organism>
<protein>
    <submittedName>
        <fullName evidence="2">Uncharacterized protein</fullName>
    </submittedName>
</protein>
<accession>A0AA39UYE1</accession>
<feature type="compositionally biased region" description="Polar residues" evidence="1">
    <location>
        <begin position="118"/>
        <end position="133"/>
    </location>
</feature>
<comment type="caution">
    <text evidence="2">The sequence shown here is derived from an EMBL/GenBank/DDBJ whole genome shotgun (WGS) entry which is preliminary data.</text>
</comment>
<evidence type="ECO:0000313" key="2">
    <source>
        <dbReference type="EMBL" id="KAK0508693.1"/>
    </source>
</evidence>
<feature type="region of interest" description="Disordered" evidence="1">
    <location>
        <begin position="118"/>
        <end position="146"/>
    </location>
</feature>
<feature type="region of interest" description="Disordered" evidence="1">
    <location>
        <begin position="1"/>
        <end position="82"/>
    </location>
</feature>
<dbReference type="EMBL" id="JAFEKC020000020">
    <property type="protein sequence ID" value="KAK0508693.1"/>
    <property type="molecule type" value="Genomic_DNA"/>
</dbReference>
<name>A0AA39UYE1_9LECA</name>
<sequence>MFASRKRARDEDDDEMVELEQEHKLPRSCSLPFRTSPITKHIRTLSRSPRNKPAPIFTQTMTPPDSSEEEDSPPFSKESRFQLSSQLSINPIAQQPEQPFDLDMDMMDFQTVVPSCQWGQQPSLASPQASPRTVTPPSPGFKSPIRSPHNSVFGGRLPTPIYGHFQQSIDAKMEMGEDPENIIPRSQQEVEYENYVRRRRLPTPITEDEAMAEFPTAAGDMTRLVSMNTYINNGQQASIKTPNGFITSPRGRLTFSMGFRADCDMCRNRVPGHTNHIFRT</sequence>
<evidence type="ECO:0000313" key="3">
    <source>
        <dbReference type="Proteomes" id="UP001166286"/>
    </source>
</evidence>
<reference evidence="2" key="1">
    <citation type="submission" date="2023-03" db="EMBL/GenBank/DDBJ databases">
        <title>Complete genome of Cladonia borealis.</title>
        <authorList>
            <person name="Park H."/>
        </authorList>
    </citation>
    <scope>NUCLEOTIDE SEQUENCE</scope>
    <source>
        <strain evidence="2">ANT050790</strain>
    </source>
</reference>
<gene>
    <name evidence="2" type="ORF">JMJ35_008969</name>
</gene>
<keyword evidence="3" id="KW-1185">Reference proteome</keyword>
<dbReference type="AlphaFoldDB" id="A0AA39UYE1"/>
<proteinExistence type="predicted"/>
<evidence type="ECO:0000256" key="1">
    <source>
        <dbReference type="SAM" id="MobiDB-lite"/>
    </source>
</evidence>
<dbReference type="Proteomes" id="UP001166286">
    <property type="component" value="Unassembled WGS sequence"/>
</dbReference>